<dbReference type="KEGG" id="tps:THAPSDRAFT_21387"/>
<dbReference type="InParanoid" id="B8BV22"/>
<dbReference type="GO" id="GO:0004222">
    <property type="term" value="F:metalloendopeptidase activity"/>
    <property type="evidence" value="ECO:0000318"/>
    <property type="project" value="GO_Central"/>
</dbReference>
<keyword evidence="5" id="KW-0862">Zinc</keyword>
<evidence type="ECO:0000256" key="6">
    <source>
        <dbReference type="ARBA" id="ARBA00023049"/>
    </source>
</evidence>
<keyword evidence="3" id="KW-0479">Metal-binding</keyword>
<dbReference type="RefSeq" id="XP_002287418.1">
    <property type="nucleotide sequence ID" value="XM_002287382.1"/>
</dbReference>
<evidence type="ECO:0000256" key="7">
    <source>
        <dbReference type="SAM" id="MobiDB-lite"/>
    </source>
</evidence>
<proteinExistence type="predicted"/>
<keyword evidence="4" id="KW-0378">Hydrolase</keyword>
<feature type="domain" description="Peptidase M48" evidence="8">
    <location>
        <begin position="329"/>
        <end position="514"/>
    </location>
</feature>
<dbReference type="PaxDb" id="35128-Thaps21387"/>
<feature type="region of interest" description="Disordered" evidence="7">
    <location>
        <begin position="46"/>
        <end position="74"/>
    </location>
</feature>
<keyword evidence="2" id="KW-0645">Protease</keyword>
<comment type="cofactor">
    <cofactor evidence="1">
        <name>Zn(2+)</name>
        <dbReference type="ChEBI" id="CHEBI:29105"/>
    </cofactor>
</comment>
<protein>
    <recommendedName>
        <fullName evidence="8">Peptidase M48 domain-containing protein</fullName>
    </recommendedName>
</protein>
<dbReference type="AlphaFoldDB" id="B8BV22"/>
<evidence type="ECO:0000313" key="10">
    <source>
        <dbReference type="Proteomes" id="UP000001449"/>
    </source>
</evidence>
<keyword evidence="6" id="KW-0482">Metalloprotease</keyword>
<dbReference type="Gene3D" id="3.30.2010.10">
    <property type="entry name" value="Metalloproteases ('zincins'), catalytic domain"/>
    <property type="match status" value="1"/>
</dbReference>
<sequence length="556" mass="62831">MGFEILPLRDEAIANFCVQLSVQLWIQINKRGINWLYSSPLLHTRRTSHSSRSRRNEQRGRYARSRPHSSFEPTSFTAQQQALLIAAMTRLLRLQIVHRMRRLLPSPSLTYGSCHRPFVTSNPATRSTLTNHSQSSIVSLGNFRLRLLSTAKTSSSLSTATNVISQRLKWKIIARMAYYLRIPFLVLSVYGIGYQQGIMDYSREPQNMESKLLDTILAGVGCVTPEDREGVMIAYEGEWRTLLARFRAHHLKVHGGEDIGYDEEYRRVVMLRNIAIVGEKIVKVAQIHVKEKLKEAVKDATCDLPPEVLENESRLYKALDGVEDVELWTRARRHMDGQWKYVLIPSSVPNAFVSEILPHRIFITTSLLQQFVETQDELALVLGHEISHLILGHSSAQNSFETSFRTIEILLLSLDPTEGLLSLAFMSFLASVRGAIGAVYSRDNERSADELGIKLTAMACYNTREASRVFHKMHLHNVESGMESSSSNVGWGGLLSIFDSHPPSDERFRSLLEESGTENPEKYEEDCASLKTLFWEAMKPGAPSPVTKDDGLQNAE</sequence>
<dbReference type="OMA" id="ICAAREY"/>
<dbReference type="InterPro" id="IPR051156">
    <property type="entry name" value="Mito/Outer_Membr_Metalloprot"/>
</dbReference>
<dbReference type="PANTHER" id="PTHR22726">
    <property type="entry name" value="METALLOENDOPEPTIDASE OMA1"/>
    <property type="match status" value="1"/>
</dbReference>
<name>B8BV22_THAPS</name>
<dbReference type="InterPro" id="IPR001915">
    <property type="entry name" value="Peptidase_M48"/>
</dbReference>
<reference evidence="9 10" key="1">
    <citation type="journal article" date="2004" name="Science">
        <title>The genome of the diatom Thalassiosira pseudonana: ecology, evolution, and metabolism.</title>
        <authorList>
            <person name="Armbrust E.V."/>
            <person name="Berges J.A."/>
            <person name="Bowler C."/>
            <person name="Green B.R."/>
            <person name="Martinez D."/>
            <person name="Putnam N.H."/>
            <person name="Zhou S."/>
            <person name="Allen A.E."/>
            <person name="Apt K.E."/>
            <person name="Bechner M."/>
            <person name="Brzezinski M.A."/>
            <person name="Chaal B.K."/>
            <person name="Chiovitti A."/>
            <person name="Davis A.K."/>
            <person name="Demarest M.S."/>
            <person name="Detter J.C."/>
            <person name="Glavina T."/>
            <person name="Goodstein D."/>
            <person name="Hadi M.Z."/>
            <person name="Hellsten U."/>
            <person name="Hildebrand M."/>
            <person name="Jenkins B.D."/>
            <person name="Jurka J."/>
            <person name="Kapitonov V.V."/>
            <person name="Kroger N."/>
            <person name="Lau W.W."/>
            <person name="Lane T.W."/>
            <person name="Larimer F.W."/>
            <person name="Lippmeier J.C."/>
            <person name="Lucas S."/>
            <person name="Medina M."/>
            <person name="Montsant A."/>
            <person name="Obornik M."/>
            <person name="Parker M.S."/>
            <person name="Palenik B."/>
            <person name="Pazour G.J."/>
            <person name="Richardson P.M."/>
            <person name="Rynearson T.A."/>
            <person name="Saito M.A."/>
            <person name="Schwartz D.C."/>
            <person name="Thamatrakoln K."/>
            <person name="Valentin K."/>
            <person name="Vardi A."/>
            <person name="Wilkerson F.P."/>
            <person name="Rokhsar D.S."/>
        </authorList>
    </citation>
    <scope>NUCLEOTIDE SEQUENCE [LARGE SCALE GENOMIC DNA]</scope>
    <source>
        <strain evidence="9 10">CCMP1335</strain>
    </source>
</reference>
<reference evidence="9 10" key="2">
    <citation type="journal article" date="2008" name="Nature">
        <title>The Phaeodactylum genome reveals the evolutionary history of diatom genomes.</title>
        <authorList>
            <person name="Bowler C."/>
            <person name="Allen A.E."/>
            <person name="Badger J.H."/>
            <person name="Grimwood J."/>
            <person name="Jabbari K."/>
            <person name="Kuo A."/>
            <person name="Maheswari U."/>
            <person name="Martens C."/>
            <person name="Maumus F."/>
            <person name="Otillar R.P."/>
            <person name="Rayko E."/>
            <person name="Salamov A."/>
            <person name="Vandepoele K."/>
            <person name="Beszteri B."/>
            <person name="Gruber A."/>
            <person name="Heijde M."/>
            <person name="Katinka M."/>
            <person name="Mock T."/>
            <person name="Valentin K."/>
            <person name="Verret F."/>
            <person name="Berges J.A."/>
            <person name="Brownlee C."/>
            <person name="Cadoret J.P."/>
            <person name="Chiovitti A."/>
            <person name="Choi C.J."/>
            <person name="Coesel S."/>
            <person name="De Martino A."/>
            <person name="Detter J.C."/>
            <person name="Durkin C."/>
            <person name="Falciatore A."/>
            <person name="Fournet J."/>
            <person name="Haruta M."/>
            <person name="Huysman M.J."/>
            <person name="Jenkins B.D."/>
            <person name="Jiroutova K."/>
            <person name="Jorgensen R.E."/>
            <person name="Joubert Y."/>
            <person name="Kaplan A."/>
            <person name="Kroger N."/>
            <person name="Kroth P.G."/>
            <person name="La Roche J."/>
            <person name="Lindquist E."/>
            <person name="Lommer M."/>
            <person name="Martin-Jezequel V."/>
            <person name="Lopez P.J."/>
            <person name="Lucas S."/>
            <person name="Mangogna M."/>
            <person name="McGinnis K."/>
            <person name="Medlin L.K."/>
            <person name="Montsant A."/>
            <person name="Oudot-Le Secq M.P."/>
            <person name="Napoli C."/>
            <person name="Obornik M."/>
            <person name="Parker M.S."/>
            <person name="Petit J.L."/>
            <person name="Porcel B.M."/>
            <person name="Poulsen N."/>
            <person name="Robison M."/>
            <person name="Rychlewski L."/>
            <person name="Rynearson T.A."/>
            <person name="Schmutz J."/>
            <person name="Shapiro H."/>
            <person name="Siaut M."/>
            <person name="Stanley M."/>
            <person name="Sussman M.R."/>
            <person name="Taylor A.R."/>
            <person name="Vardi A."/>
            <person name="von Dassow P."/>
            <person name="Vyverman W."/>
            <person name="Willis A."/>
            <person name="Wyrwicz L.S."/>
            <person name="Rokhsar D.S."/>
            <person name="Weissenbach J."/>
            <person name="Armbrust E.V."/>
            <person name="Green B.R."/>
            <person name="Van de Peer Y."/>
            <person name="Grigoriev I.V."/>
        </authorList>
    </citation>
    <scope>NUCLEOTIDE SEQUENCE [LARGE SCALE GENOMIC DNA]</scope>
    <source>
        <strain evidence="9 10">CCMP1335</strain>
    </source>
</reference>
<dbReference type="eggNOG" id="KOG2661">
    <property type="taxonomic scope" value="Eukaryota"/>
</dbReference>
<dbReference type="HOGENOM" id="CLU_490513_0_0_1"/>
<evidence type="ECO:0000256" key="5">
    <source>
        <dbReference type="ARBA" id="ARBA00022833"/>
    </source>
</evidence>
<dbReference type="PANTHER" id="PTHR22726:SF1">
    <property type="entry name" value="METALLOENDOPEPTIDASE OMA1, MITOCHONDRIAL"/>
    <property type="match status" value="1"/>
</dbReference>
<evidence type="ECO:0000256" key="2">
    <source>
        <dbReference type="ARBA" id="ARBA00022670"/>
    </source>
</evidence>
<dbReference type="Pfam" id="PF01435">
    <property type="entry name" value="Peptidase_M48"/>
    <property type="match status" value="1"/>
</dbReference>
<keyword evidence="10" id="KW-1185">Reference proteome</keyword>
<evidence type="ECO:0000256" key="1">
    <source>
        <dbReference type="ARBA" id="ARBA00001947"/>
    </source>
</evidence>
<dbReference type="GO" id="GO:0046872">
    <property type="term" value="F:metal ion binding"/>
    <property type="evidence" value="ECO:0007669"/>
    <property type="project" value="UniProtKB-KW"/>
</dbReference>
<evidence type="ECO:0000313" key="9">
    <source>
        <dbReference type="EMBL" id="EED94861.1"/>
    </source>
</evidence>
<dbReference type="GeneID" id="7443079"/>
<dbReference type="STRING" id="35128.B8BV22"/>
<gene>
    <name evidence="9" type="ORF">THAPSDRAFT_21387</name>
</gene>
<organism evidence="9 10">
    <name type="scientific">Thalassiosira pseudonana</name>
    <name type="common">Marine diatom</name>
    <name type="synonym">Cyclotella nana</name>
    <dbReference type="NCBI Taxonomy" id="35128"/>
    <lineage>
        <taxon>Eukaryota</taxon>
        <taxon>Sar</taxon>
        <taxon>Stramenopiles</taxon>
        <taxon>Ochrophyta</taxon>
        <taxon>Bacillariophyta</taxon>
        <taxon>Coscinodiscophyceae</taxon>
        <taxon>Thalassiosirophycidae</taxon>
        <taxon>Thalassiosirales</taxon>
        <taxon>Thalassiosiraceae</taxon>
        <taxon>Thalassiosira</taxon>
    </lineage>
</organism>
<evidence type="ECO:0000259" key="8">
    <source>
        <dbReference type="Pfam" id="PF01435"/>
    </source>
</evidence>
<dbReference type="GO" id="GO:0051603">
    <property type="term" value="P:proteolysis involved in protein catabolic process"/>
    <property type="evidence" value="ECO:0000318"/>
    <property type="project" value="GO_Central"/>
</dbReference>
<dbReference type="GO" id="GO:0016020">
    <property type="term" value="C:membrane"/>
    <property type="evidence" value="ECO:0000318"/>
    <property type="project" value="GO_Central"/>
</dbReference>
<dbReference type="EMBL" id="CM000639">
    <property type="protein sequence ID" value="EED94861.1"/>
    <property type="molecule type" value="Genomic_DNA"/>
</dbReference>
<evidence type="ECO:0000256" key="3">
    <source>
        <dbReference type="ARBA" id="ARBA00022723"/>
    </source>
</evidence>
<dbReference type="Proteomes" id="UP000001449">
    <property type="component" value="Chromosome 2"/>
</dbReference>
<evidence type="ECO:0000256" key="4">
    <source>
        <dbReference type="ARBA" id="ARBA00022801"/>
    </source>
</evidence>
<accession>B8BV22</accession>